<comment type="caution">
    <text evidence="2">The sequence shown here is derived from an EMBL/GenBank/DDBJ whole genome shotgun (WGS) entry which is preliminary data.</text>
</comment>
<keyword evidence="1" id="KW-0732">Signal</keyword>
<sequence>MFSLTTKHLASLLIIASVATSTGCNTHSDSSAQAAQEAIANSPTSVTLTHGVDESAGELSAYIVEIANATFYLEKQGGGLSSLLDADGIDWIGFNNAKGSGWKGEYRGFPNAVHKQDGSYFHAMNAGTDPSTSKVTIETPEHVQIVFTSGNGKWQAQWGFYPKRCDFTMTKVSPGYHYWVQYEGVPGGLMDESDFWYNSANNQPHPINESFKGDLPSPEWFAFGDEKSPRMFYLLHHEDDAFLNSNEQESKQFVDKQQEDSHPDDYVSRPYMTVLGFGRSNKEKFLNTPQRFSIGFVESTRYAAVDKAVKNLIAK</sequence>
<evidence type="ECO:0000313" key="2">
    <source>
        <dbReference type="EMBL" id="MEM5499367.1"/>
    </source>
</evidence>
<feature type="chain" id="PRO_5045059084" evidence="1">
    <location>
        <begin position="24"/>
        <end position="315"/>
    </location>
</feature>
<gene>
    <name evidence="2" type="ORF">WNY77_18290</name>
</gene>
<accession>A0ABU9SZQ5</accession>
<evidence type="ECO:0000313" key="3">
    <source>
        <dbReference type="Proteomes" id="UP001461163"/>
    </source>
</evidence>
<organism evidence="2 3">
    <name type="scientific">Paraglaciecola mesophila</name>
    <dbReference type="NCBI Taxonomy" id="197222"/>
    <lineage>
        <taxon>Bacteria</taxon>
        <taxon>Pseudomonadati</taxon>
        <taxon>Pseudomonadota</taxon>
        <taxon>Gammaproteobacteria</taxon>
        <taxon>Alteromonadales</taxon>
        <taxon>Alteromonadaceae</taxon>
        <taxon>Paraglaciecola</taxon>
    </lineage>
</organism>
<dbReference type="PROSITE" id="PS51257">
    <property type="entry name" value="PROKAR_LIPOPROTEIN"/>
    <property type="match status" value="1"/>
</dbReference>
<dbReference type="EMBL" id="JBBMQS010000013">
    <property type="protein sequence ID" value="MEM5499367.1"/>
    <property type="molecule type" value="Genomic_DNA"/>
</dbReference>
<dbReference type="RefSeq" id="WP_342882518.1">
    <property type="nucleotide sequence ID" value="NZ_JBBMQS010000013.1"/>
</dbReference>
<proteinExistence type="predicted"/>
<protein>
    <submittedName>
        <fullName evidence="2">Uncharacterized protein</fullName>
    </submittedName>
</protein>
<name>A0ABU9SZQ5_9ALTE</name>
<evidence type="ECO:0000256" key="1">
    <source>
        <dbReference type="SAM" id="SignalP"/>
    </source>
</evidence>
<keyword evidence="3" id="KW-1185">Reference proteome</keyword>
<reference evidence="2 3" key="1">
    <citation type="submission" date="2024-03" db="EMBL/GenBank/DDBJ databases">
        <title>Community enrichment and isolation of bacterial strains for fucoidan degradation.</title>
        <authorList>
            <person name="Sichert A."/>
        </authorList>
    </citation>
    <scope>NUCLEOTIDE SEQUENCE [LARGE SCALE GENOMIC DNA]</scope>
    <source>
        <strain evidence="2 3">AS12</strain>
    </source>
</reference>
<feature type="signal peptide" evidence="1">
    <location>
        <begin position="1"/>
        <end position="23"/>
    </location>
</feature>
<dbReference type="Proteomes" id="UP001461163">
    <property type="component" value="Unassembled WGS sequence"/>
</dbReference>